<dbReference type="EMBL" id="MU274014">
    <property type="protein sequence ID" value="KAI0027089.1"/>
    <property type="molecule type" value="Genomic_DNA"/>
</dbReference>
<dbReference type="Proteomes" id="UP000814128">
    <property type="component" value="Unassembled WGS sequence"/>
</dbReference>
<comment type="caution">
    <text evidence="1">The sequence shown here is derived from an EMBL/GenBank/DDBJ whole genome shotgun (WGS) entry which is preliminary data.</text>
</comment>
<evidence type="ECO:0000313" key="1">
    <source>
        <dbReference type="EMBL" id="KAI0027089.1"/>
    </source>
</evidence>
<evidence type="ECO:0000313" key="2">
    <source>
        <dbReference type="Proteomes" id="UP000814128"/>
    </source>
</evidence>
<reference evidence="1" key="1">
    <citation type="submission" date="2021-02" db="EMBL/GenBank/DDBJ databases">
        <authorList>
            <consortium name="DOE Joint Genome Institute"/>
            <person name="Ahrendt S."/>
            <person name="Looney B.P."/>
            <person name="Miyauchi S."/>
            <person name="Morin E."/>
            <person name="Drula E."/>
            <person name="Courty P.E."/>
            <person name="Chicoki N."/>
            <person name="Fauchery L."/>
            <person name="Kohler A."/>
            <person name="Kuo A."/>
            <person name="Labutti K."/>
            <person name="Pangilinan J."/>
            <person name="Lipzen A."/>
            <person name="Riley R."/>
            <person name="Andreopoulos W."/>
            <person name="He G."/>
            <person name="Johnson J."/>
            <person name="Barry K.W."/>
            <person name="Grigoriev I.V."/>
            <person name="Nagy L."/>
            <person name="Hibbett D."/>
            <person name="Henrissat B."/>
            <person name="Matheny P.B."/>
            <person name="Labbe J."/>
            <person name="Martin F."/>
        </authorList>
    </citation>
    <scope>NUCLEOTIDE SEQUENCE</scope>
    <source>
        <strain evidence="1">EC-137</strain>
    </source>
</reference>
<accession>A0ACB8Q5Z3</accession>
<reference evidence="1" key="2">
    <citation type="journal article" date="2022" name="New Phytol.">
        <title>Evolutionary transition to the ectomycorrhizal habit in the genomes of a hyperdiverse lineage of mushroom-forming fungi.</title>
        <authorList>
            <person name="Looney B."/>
            <person name="Miyauchi S."/>
            <person name="Morin E."/>
            <person name="Drula E."/>
            <person name="Courty P.E."/>
            <person name="Kohler A."/>
            <person name="Kuo A."/>
            <person name="LaButti K."/>
            <person name="Pangilinan J."/>
            <person name="Lipzen A."/>
            <person name="Riley R."/>
            <person name="Andreopoulos W."/>
            <person name="He G."/>
            <person name="Johnson J."/>
            <person name="Nolan M."/>
            <person name="Tritt A."/>
            <person name="Barry K.W."/>
            <person name="Grigoriev I.V."/>
            <person name="Nagy L.G."/>
            <person name="Hibbett D."/>
            <person name="Henrissat B."/>
            <person name="Matheny P.B."/>
            <person name="Labbe J."/>
            <person name="Martin F.M."/>
        </authorList>
    </citation>
    <scope>NUCLEOTIDE SEQUENCE</scope>
    <source>
        <strain evidence="1">EC-137</strain>
    </source>
</reference>
<protein>
    <submittedName>
        <fullName evidence="1">Uncharacterized protein</fullName>
    </submittedName>
</protein>
<name>A0ACB8Q5Z3_9AGAM</name>
<gene>
    <name evidence="1" type="ORF">K488DRAFT_74818</name>
</gene>
<proteinExistence type="predicted"/>
<keyword evidence="2" id="KW-1185">Reference proteome</keyword>
<sequence>MTSGLFGWSGFVLACILACAMQGVRMHACLLHTGLGTDNGRPAIVESSSSRRCHVRGSDSTREVGNGRRDSDPPGDKGSKDEGWEVGDKVISCRVGDGDDSASADAWIGGKLSGIGVRTGAMKKNLKAAADQESKCAAKLAIEPLILMHAQHRSHSTHPSCPTTILNGFTARHCSRSGGLHVLAKGRALEGSGMDSNKDSKVQPHSCAEGMREGFTHYVTLQQNDRFSEKHEASEKHDTGRTEVLFEKKG</sequence>
<organism evidence="1 2">
    <name type="scientific">Vararia minispora EC-137</name>
    <dbReference type="NCBI Taxonomy" id="1314806"/>
    <lineage>
        <taxon>Eukaryota</taxon>
        <taxon>Fungi</taxon>
        <taxon>Dikarya</taxon>
        <taxon>Basidiomycota</taxon>
        <taxon>Agaricomycotina</taxon>
        <taxon>Agaricomycetes</taxon>
        <taxon>Russulales</taxon>
        <taxon>Lachnocladiaceae</taxon>
        <taxon>Vararia</taxon>
    </lineage>
</organism>